<dbReference type="InterPro" id="IPR000286">
    <property type="entry name" value="HDACs"/>
</dbReference>
<dbReference type="OrthoDB" id="9808367at2"/>
<reference evidence="3 4" key="1">
    <citation type="submission" date="2016-11" db="EMBL/GenBank/DDBJ databases">
        <authorList>
            <person name="Varghese N."/>
            <person name="Submissions S."/>
        </authorList>
    </citation>
    <scope>NUCLEOTIDE SEQUENCE [LARGE SCALE GENOMIC DNA]</scope>
    <source>
        <strain evidence="3 4">DSM 29620</strain>
    </source>
</reference>
<dbReference type="InterPro" id="IPR023801">
    <property type="entry name" value="His_deacetylse_dom"/>
</dbReference>
<accession>A0A1H0G154</accession>
<dbReference type="PRINTS" id="PR01270">
    <property type="entry name" value="HDASUPER"/>
</dbReference>
<comment type="similarity">
    <text evidence="1">Belongs to the histone deacetylase family.</text>
</comment>
<proteinExistence type="inferred from homology"/>
<dbReference type="PANTHER" id="PTHR10625">
    <property type="entry name" value="HISTONE DEACETYLASE HDAC1-RELATED"/>
    <property type="match status" value="1"/>
</dbReference>
<dbReference type="RefSeq" id="WP_149787737.1">
    <property type="nucleotide sequence ID" value="NZ_FNIO01000003.1"/>
</dbReference>
<gene>
    <name evidence="3" type="ORF">SAMN05444142_10246</name>
</gene>
<dbReference type="PANTHER" id="PTHR10625:SF10">
    <property type="entry name" value="HISTONE DEACETYLASE HDAC1"/>
    <property type="match status" value="1"/>
</dbReference>
<dbReference type="EMBL" id="FQZZ01000002">
    <property type="protein sequence ID" value="SHJ83739.1"/>
    <property type="molecule type" value="Genomic_DNA"/>
</dbReference>
<sequence>MGTALYWHDDCLGHVTPPGHPEQVARLEHIRAALAGIGGLDRREAPLAGDDLILRGHPQSYLDKILSSEPEEGFVTLDSDTHMSRGSVAAARRAVGGAVAAVDAVMAGEVTNAFVATRPPGHHAERETHMGFCLFGNVALAAKHAMEAHGLTRVAVVDFDVHHGNGTQDLLWDEARALFFSSHQMPLWPGTGAPGEKGAHGQIVNLPLEPTSGGAEMRALYEDRVFPRIDDWAPELILISAGFDAHRADPLAQLNWDIADFTWLTENLCDLAAKHCRGRVVSALEGGYDVEALAASVAAHVTVLKERGA</sequence>
<evidence type="ECO:0000259" key="2">
    <source>
        <dbReference type="Pfam" id="PF00850"/>
    </source>
</evidence>
<dbReference type="InterPro" id="IPR037138">
    <property type="entry name" value="His_deacetylse_dom_sf"/>
</dbReference>
<dbReference type="GO" id="GO:0004407">
    <property type="term" value="F:histone deacetylase activity"/>
    <property type="evidence" value="ECO:0007669"/>
    <property type="project" value="TreeGrafter"/>
</dbReference>
<dbReference type="CDD" id="cd11599">
    <property type="entry name" value="HDAC_classII_2"/>
    <property type="match status" value="1"/>
</dbReference>
<evidence type="ECO:0000313" key="3">
    <source>
        <dbReference type="EMBL" id="SHJ83739.1"/>
    </source>
</evidence>
<organism evidence="3 4">
    <name type="scientific">Lutimaribacter pacificus</name>
    <dbReference type="NCBI Taxonomy" id="391948"/>
    <lineage>
        <taxon>Bacteria</taxon>
        <taxon>Pseudomonadati</taxon>
        <taxon>Pseudomonadota</taxon>
        <taxon>Alphaproteobacteria</taxon>
        <taxon>Rhodobacterales</taxon>
        <taxon>Roseobacteraceae</taxon>
        <taxon>Lutimaribacter</taxon>
    </lineage>
</organism>
<dbReference type="InterPro" id="IPR023696">
    <property type="entry name" value="Ureohydrolase_dom_sf"/>
</dbReference>
<feature type="domain" description="Histone deacetylase" evidence="2">
    <location>
        <begin position="20"/>
        <end position="303"/>
    </location>
</feature>
<dbReference type="GO" id="GO:0040029">
    <property type="term" value="P:epigenetic regulation of gene expression"/>
    <property type="evidence" value="ECO:0007669"/>
    <property type="project" value="TreeGrafter"/>
</dbReference>
<dbReference type="Pfam" id="PF00850">
    <property type="entry name" value="Hist_deacetyl"/>
    <property type="match status" value="1"/>
</dbReference>
<dbReference type="AlphaFoldDB" id="A0A1H0G154"/>
<name>A0A1H0G154_9RHOB</name>
<keyword evidence="4" id="KW-1185">Reference proteome</keyword>
<dbReference type="Proteomes" id="UP000324252">
    <property type="component" value="Unassembled WGS sequence"/>
</dbReference>
<protein>
    <submittedName>
        <fullName evidence="3">Acetoin utilization deacetylase AcuC</fullName>
    </submittedName>
</protein>
<evidence type="ECO:0000256" key="1">
    <source>
        <dbReference type="ARBA" id="ARBA00005947"/>
    </source>
</evidence>
<dbReference type="Gene3D" id="3.40.800.20">
    <property type="entry name" value="Histone deacetylase domain"/>
    <property type="match status" value="1"/>
</dbReference>
<evidence type="ECO:0000313" key="4">
    <source>
        <dbReference type="Proteomes" id="UP000324252"/>
    </source>
</evidence>
<dbReference type="SUPFAM" id="SSF52768">
    <property type="entry name" value="Arginase/deacetylase"/>
    <property type="match status" value="1"/>
</dbReference>